<dbReference type="RefSeq" id="WP_088812706.1">
    <property type="nucleotide sequence ID" value="NZ_FYEX01000001.1"/>
</dbReference>
<keyword evidence="4" id="KW-0201">Cytochrome c-type biogenesis</keyword>
<organism evidence="11 12">
    <name type="scientific">Polynucleobacter victoriensis</name>
    <dbReference type="NCBI Taxonomy" id="2049319"/>
    <lineage>
        <taxon>Bacteria</taxon>
        <taxon>Pseudomonadati</taxon>
        <taxon>Pseudomonadota</taxon>
        <taxon>Betaproteobacteria</taxon>
        <taxon>Burkholderiales</taxon>
        <taxon>Burkholderiaceae</taxon>
        <taxon>Polynucleobacter</taxon>
    </lineage>
</organism>
<feature type="transmembrane region" description="Helical" evidence="8">
    <location>
        <begin position="386"/>
        <end position="411"/>
    </location>
</feature>
<dbReference type="SUPFAM" id="SSF52833">
    <property type="entry name" value="Thioredoxin-like"/>
    <property type="match status" value="1"/>
</dbReference>
<feature type="domain" description="Thioredoxin" evidence="10">
    <location>
        <begin position="401"/>
        <end position="543"/>
    </location>
</feature>
<dbReference type="NCBIfam" id="NF001419">
    <property type="entry name" value="PRK00293.1"/>
    <property type="match status" value="1"/>
</dbReference>
<comment type="subcellular location">
    <subcellularLocation>
        <location evidence="1">Cell membrane</location>
        <topology evidence="1">Multi-pass membrane protein</topology>
    </subcellularLocation>
</comment>
<feature type="signal peptide" evidence="9">
    <location>
        <begin position="1"/>
        <end position="20"/>
    </location>
</feature>
<dbReference type="PANTHER" id="PTHR32234">
    <property type="entry name" value="THIOL:DISULFIDE INTERCHANGE PROTEIN DSBD"/>
    <property type="match status" value="1"/>
</dbReference>
<feature type="transmembrane region" description="Helical" evidence="8">
    <location>
        <begin position="351"/>
        <end position="374"/>
    </location>
</feature>
<dbReference type="PANTHER" id="PTHR32234:SF0">
    <property type="entry name" value="THIOL:DISULFIDE INTERCHANGE PROTEIN DSBD"/>
    <property type="match status" value="1"/>
</dbReference>
<dbReference type="PROSITE" id="PS51352">
    <property type="entry name" value="THIOREDOXIN_2"/>
    <property type="match status" value="1"/>
</dbReference>
<dbReference type="InterPro" id="IPR036249">
    <property type="entry name" value="Thioredoxin-like_sf"/>
</dbReference>
<dbReference type="InterPro" id="IPR017937">
    <property type="entry name" value="Thioredoxin_CS"/>
</dbReference>
<keyword evidence="3 8" id="KW-0812">Transmembrane</keyword>
<keyword evidence="12" id="KW-1185">Reference proteome</keyword>
<evidence type="ECO:0000256" key="7">
    <source>
        <dbReference type="ARBA" id="ARBA00023284"/>
    </source>
</evidence>
<dbReference type="InterPro" id="IPR028250">
    <property type="entry name" value="DsbDN"/>
</dbReference>
<evidence type="ECO:0000256" key="6">
    <source>
        <dbReference type="ARBA" id="ARBA00023136"/>
    </source>
</evidence>
<keyword evidence="5 8" id="KW-1133">Transmembrane helix</keyword>
<feature type="transmembrane region" description="Helical" evidence="8">
    <location>
        <begin position="189"/>
        <end position="215"/>
    </location>
</feature>
<gene>
    <name evidence="11" type="ORF">SAMN06295916_0840</name>
</gene>
<feature type="transmembrane region" description="Helical" evidence="8">
    <location>
        <begin position="315"/>
        <end position="345"/>
    </location>
</feature>
<evidence type="ECO:0000259" key="10">
    <source>
        <dbReference type="PROSITE" id="PS51352"/>
    </source>
</evidence>
<evidence type="ECO:0000256" key="9">
    <source>
        <dbReference type="SAM" id="SignalP"/>
    </source>
</evidence>
<dbReference type="InterPro" id="IPR035671">
    <property type="entry name" value="DsbD_gamma"/>
</dbReference>
<keyword evidence="9" id="KW-0732">Signal</keyword>
<accession>A0A212TB65</accession>
<evidence type="ECO:0000256" key="4">
    <source>
        <dbReference type="ARBA" id="ARBA00022748"/>
    </source>
</evidence>
<dbReference type="PROSITE" id="PS00194">
    <property type="entry name" value="THIOREDOXIN_1"/>
    <property type="match status" value="1"/>
</dbReference>
<feature type="transmembrane region" description="Helical" evidence="8">
    <location>
        <begin position="272"/>
        <end position="294"/>
    </location>
</feature>
<dbReference type="PROSITE" id="PS51257">
    <property type="entry name" value="PROKAR_LIPOPROTEIN"/>
    <property type="match status" value="1"/>
</dbReference>
<evidence type="ECO:0000256" key="5">
    <source>
        <dbReference type="ARBA" id="ARBA00022989"/>
    </source>
</evidence>
<dbReference type="OrthoDB" id="9811036at2"/>
<feature type="chain" id="PRO_5012916880" evidence="9">
    <location>
        <begin position="21"/>
        <end position="543"/>
    </location>
</feature>
<protein>
    <submittedName>
        <fullName evidence="11">Thiol:disulfide interchange protein DsbD</fullName>
    </submittedName>
</protein>
<proteinExistence type="predicted"/>
<evidence type="ECO:0000313" key="11">
    <source>
        <dbReference type="EMBL" id="SNC63245.1"/>
    </source>
</evidence>
<evidence type="ECO:0000256" key="3">
    <source>
        <dbReference type="ARBA" id="ARBA00022692"/>
    </source>
</evidence>
<dbReference type="SUPFAM" id="SSF74863">
    <property type="entry name" value="Thiol:disulfide interchange protein DsbD, N-terminal domain (DsbD-alpha)"/>
    <property type="match status" value="1"/>
</dbReference>
<feature type="transmembrane region" description="Helical" evidence="8">
    <location>
        <begin position="236"/>
        <end position="260"/>
    </location>
</feature>
<name>A0A212TB65_9BURK</name>
<evidence type="ECO:0000256" key="1">
    <source>
        <dbReference type="ARBA" id="ARBA00004651"/>
    </source>
</evidence>
<dbReference type="AlphaFoldDB" id="A0A212TB65"/>
<dbReference type="Gene3D" id="2.60.40.1250">
    <property type="entry name" value="Thiol:disulfide interchange protein DsbD, N-terminal domain"/>
    <property type="match status" value="1"/>
</dbReference>
<dbReference type="InterPro" id="IPR036929">
    <property type="entry name" value="DsbDN_sf"/>
</dbReference>
<dbReference type="Pfam" id="PF13899">
    <property type="entry name" value="Thioredoxin_7"/>
    <property type="match status" value="1"/>
</dbReference>
<dbReference type="Pfam" id="PF11412">
    <property type="entry name" value="DsbD_N"/>
    <property type="match status" value="1"/>
</dbReference>
<keyword evidence="2" id="KW-1003">Cell membrane</keyword>
<dbReference type="GO" id="GO:0017004">
    <property type="term" value="P:cytochrome complex assembly"/>
    <property type="evidence" value="ECO:0007669"/>
    <property type="project" value="UniProtKB-KW"/>
</dbReference>
<keyword evidence="7" id="KW-0676">Redox-active center</keyword>
<sequence>MIKKILVSLSLIFASLGACGQNFLPPEEAFKVVAEYATADQALLTVKPAKGYYIYKESLKFQITKSETGVTLGVPGLPQGKIKFDENFGKNLETYPKEFGITLPIVGNKNASGFVLQMELQGCAEKGICYPPMTLTVTLASLHAIVDGVLQEDVVEPNKPIQSFGLIDLWSARDDAGLLATMLQSISPVILLGAFFILGLAMALTPCVLPMLPIMSSVVFGSKNNQHQSVSKIRSSILAISYVLGMAIMYSLAGMAAAALGANIQAWLLNPWVLGIFALMLVALSASLFGFYELRLPQAWHNKIDRIAGKQEGGSVLGAFFLGAISTLIASPCVTAPLAGVLAFIAQTGSIPLGGLLLFVMALGMGLPLMLFAIGARGLVPKAGPWMILVQRIFGVLLLILAVWVVSPIFMSNKSADSINTHQIKSGLIFDRVSTSAQLTAVLKSSAANGQPVLLDFYADWCVTCKEMELLTFSDQEVTNVLKTYRLVQIDMTKNTADHQVILKQYGLFGPPAILFFDKQGQEKSSKRVIGFMKADRFLERLK</sequence>
<dbReference type="EMBL" id="FYEX01000001">
    <property type="protein sequence ID" value="SNC63245.1"/>
    <property type="molecule type" value="Genomic_DNA"/>
</dbReference>
<dbReference type="Gene3D" id="3.40.30.10">
    <property type="entry name" value="Glutaredoxin"/>
    <property type="match status" value="1"/>
</dbReference>
<evidence type="ECO:0000256" key="8">
    <source>
        <dbReference type="SAM" id="Phobius"/>
    </source>
</evidence>
<dbReference type="InterPro" id="IPR003834">
    <property type="entry name" value="Cyt_c_assmbl_TM_dom"/>
</dbReference>
<dbReference type="GO" id="GO:0005886">
    <property type="term" value="C:plasma membrane"/>
    <property type="evidence" value="ECO:0007669"/>
    <property type="project" value="UniProtKB-SubCell"/>
</dbReference>
<dbReference type="GO" id="GO:0015035">
    <property type="term" value="F:protein-disulfide reductase activity"/>
    <property type="evidence" value="ECO:0007669"/>
    <property type="project" value="TreeGrafter"/>
</dbReference>
<keyword evidence="6 8" id="KW-0472">Membrane</keyword>
<dbReference type="GO" id="GO:0045454">
    <property type="term" value="P:cell redox homeostasis"/>
    <property type="evidence" value="ECO:0007669"/>
    <property type="project" value="TreeGrafter"/>
</dbReference>
<dbReference type="Proteomes" id="UP000197215">
    <property type="component" value="Unassembled WGS sequence"/>
</dbReference>
<dbReference type="Pfam" id="PF02683">
    <property type="entry name" value="DsbD_TM"/>
    <property type="match status" value="1"/>
</dbReference>
<evidence type="ECO:0000256" key="2">
    <source>
        <dbReference type="ARBA" id="ARBA00022475"/>
    </source>
</evidence>
<dbReference type="InterPro" id="IPR013766">
    <property type="entry name" value="Thioredoxin_domain"/>
</dbReference>
<dbReference type="CDD" id="cd02953">
    <property type="entry name" value="DsbDgamma"/>
    <property type="match status" value="1"/>
</dbReference>
<evidence type="ECO:0000313" key="12">
    <source>
        <dbReference type="Proteomes" id="UP000197215"/>
    </source>
</evidence>
<reference evidence="11 12" key="1">
    <citation type="submission" date="2017-06" db="EMBL/GenBank/DDBJ databases">
        <authorList>
            <person name="Kim H.J."/>
            <person name="Triplett B.A."/>
        </authorList>
    </citation>
    <scope>NUCLEOTIDE SEQUENCE [LARGE SCALE GENOMIC DNA]</scope>
    <source>
        <strain evidence="11 12">MWH-VicM1</strain>
    </source>
</reference>